<evidence type="ECO:0000313" key="4">
    <source>
        <dbReference type="Proteomes" id="UP000229449"/>
    </source>
</evidence>
<keyword evidence="2" id="KW-1133">Transmembrane helix</keyword>
<sequence length="149" mass="17110">MTPEEMNKKPLETEKKVENNNTEKKPAEKSSVVPEYVGPNFYGTQHPRTETDNNSTHESLQGLIEKNIKWSQVIYNQNKKIKHRLTMMVIGNYLRLFLILAPILLSIIFLPEILGKFTQYFGQYLGDGSSSSTLQIDPSQLQKLLQLNK</sequence>
<feature type="transmembrane region" description="Helical" evidence="2">
    <location>
        <begin position="89"/>
        <end position="110"/>
    </location>
</feature>
<keyword evidence="2" id="KW-0812">Transmembrane</keyword>
<gene>
    <name evidence="3" type="ORF">COY69_02570</name>
</gene>
<dbReference type="Proteomes" id="UP000229449">
    <property type="component" value="Unassembled WGS sequence"/>
</dbReference>
<proteinExistence type="predicted"/>
<dbReference type="AlphaFoldDB" id="A0A2M7R924"/>
<name>A0A2M7R924_9BACT</name>
<accession>A0A2M7R924</accession>
<feature type="compositionally biased region" description="Basic and acidic residues" evidence="1">
    <location>
        <begin position="1"/>
        <end position="28"/>
    </location>
</feature>
<dbReference type="EMBL" id="PFMA01000066">
    <property type="protein sequence ID" value="PIY93255.1"/>
    <property type="molecule type" value="Genomic_DNA"/>
</dbReference>
<reference evidence="4" key="1">
    <citation type="submission" date="2017-09" db="EMBL/GenBank/DDBJ databases">
        <title>Depth-based differentiation of microbial function through sediment-hosted aquifers and enrichment of novel symbionts in the deep terrestrial subsurface.</title>
        <authorList>
            <person name="Probst A.J."/>
            <person name="Ladd B."/>
            <person name="Jarett J.K."/>
            <person name="Geller-Mcgrath D.E."/>
            <person name="Sieber C.M.K."/>
            <person name="Emerson J.B."/>
            <person name="Anantharaman K."/>
            <person name="Thomas B.C."/>
            <person name="Malmstrom R."/>
            <person name="Stieglmeier M."/>
            <person name="Klingl A."/>
            <person name="Woyke T."/>
            <person name="Ryan C.M."/>
            <person name="Banfield J.F."/>
        </authorList>
    </citation>
    <scope>NUCLEOTIDE SEQUENCE [LARGE SCALE GENOMIC DNA]</scope>
</reference>
<evidence type="ECO:0000256" key="2">
    <source>
        <dbReference type="SAM" id="Phobius"/>
    </source>
</evidence>
<protein>
    <submittedName>
        <fullName evidence="3">Uncharacterized protein</fullName>
    </submittedName>
</protein>
<evidence type="ECO:0000256" key="1">
    <source>
        <dbReference type="SAM" id="MobiDB-lite"/>
    </source>
</evidence>
<comment type="caution">
    <text evidence="3">The sequence shown here is derived from an EMBL/GenBank/DDBJ whole genome shotgun (WGS) entry which is preliminary data.</text>
</comment>
<feature type="region of interest" description="Disordered" evidence="1">
    <location>
        <begin position="1"/>
        <end position="35"/>
    </location>
</feature>
<organism evidence="3 4">
    <name type="scientific">Candidatus Magasanikbacteria bacterium CG_4_10_14_0_8_um_filter_32_14</name>
    <dbReference type="NCBI Taxonomy" id="1974640"/>
    <lineage>
        <taxon>Bacteria</taxon>
        <taxon>Candidatus Magasanikiibacteriota</taxon>
    </lineage>
</organism>
<keyword evidence="2" id="KW-0472">Membrane</keyword>
<evidence type="ECO:0000313" key="3">
    <source>
        <dbReference type="EMBL" id="PIY93255.1"/>
    </source>
</evidence>